<dbReference type="PANTHER" id="PTHR47776">
    <property type="entry name" value="F5A8.9 PROTEIN"/>
    <property type="match status" value="1"/>
</dbReference>
<dbReference type="InterPro" id="IPR017907">
    <property type="entry name" value="Znf_RING_CS"/>
</dbReference>
<comment type="caution">
    <text evidence="11">The sequence shown here is derived from an EMBL/GenBank/DDBJ whole genome shotgun (WGS) entry which is preliminary data.</text>
</comment>
<dbReference type="SMART" id="SM00292">
    <property type="entry name" value="BRCT"/>
    <property type="match status" value="1"/>
</dbReference>
<dbReference type="SUPFAM" id="SSF57903">
    <property type="entry name" value="FYVE/PHD zinc finger"/>
    <property type="match status" value="1"/>
</dbReference>
<dbReference type="OMA" id="IRGMESV"/>
<dbReference type="PROSITE" id="PS50172">
    <property type="entry name" value="BRCT"/>
    <property type="match status" value="1"/>
</dbReference>
<dbReference type="EMBL" id="JAHRHJ020000009">
    <property type="protein sequence ID" value="KAH9300053.1"/>
    <property type="molecule type" value="Genomic_DNA"/>
</dbReference>
<dbReference type="InterPro" id="IPR011011">
    <property type="entry name" value="Znf_FYVE_PHD"/>
</dbReference>
<dbReference type="Pfam" id="PF00097">
    <property type="entry name" value="zf-C3HC4"/>
    <property type="match status" value="1"/>
</dbReference>
<keyword evidence="4 7" id="KW-0863">Zinc-finger</keyword>
<evidence type="ECO:0000313" key="11">
    <source>
        <dbReference type="EMBL" id="KAH9300053.1"/>
    </source>
</evidence>
<dbReference type="PROSITE" id="PS01359">
    <property type="entry name" value="ZF_PHD_1"/>
    <property type="match status" value="1"/>
</dbReference>
<comment type="subcellular location">
    <subcellularLocation>
        <location evidence="1">Chromosome</location>
    </subcellularLocation>
</comment>
<reference evidence="11 12" key="1">
    <citation type="journal article" date="2021" name="Nat. Plants">
        <title>The Taxus genome provides insights into paclitaxel biosynthesis.</title>
        <authorList>
            <person name="Xiong X."/>
            <person name="Gou J."/>
            <person name="Liao Q."/>
            <person name="Li Y."/>
            <person name="Zhou Q."/>
            <person name="Bi G."/>
            <person name="Li C."/>
            <person name="Du R."/>
            <person name="Wang X."/>
            <person name="Sun T."/>
            <person name="Guo L."/>
            <person name="Liang H."/>
            <person name="Lu P."/>
            <person name="Wu Y."/>
            <person name="Zhang Z."/>
            <person name="Ro D.K."/>
            <person name="Shang Y."/>
            <person name="Huang S."/>
            <person name="Yan J."/>
        </authorList>
    </citation>
    <scope>NUCLEOTIDE SEQUENCE [LARGE SCALE GENOMIC DNA]</scope>
    <source>
        <strain evidence="11">Ta-2019</strain>
    </source>
</reference>
<dbReference type="InterPro" id="IPR001841">
    <property type="entry name" value="Znf_RING"/>
</dbReference>
<evidence type="ECO:0000259" key="9">
    <source>
        <dbReference type="PROSITE" id="PS50089"/>
    </source>
</evidence>
<dbReference type="InterPro" id="IPR019786">
    <property type="entry name" value="Zinc_finger_PHD-type_CS"/>
</dbReference>
<evidence type="ECO:0000256" key="7">
    <source>
        <dbReference type="PROSITE-ProRule" id="PRU00175"/>
    </source>
</evidence>
<evidence type="ECO:0000256" key="3">
    <source>
        <dbReference type="ARBA" id="ARBA00022723"/>
    </source>
</evidence>
<dbReference type="PANTHER" id="PTHR47776:SF2">
    <property type="entry name" value="RING-TYPE E3 UBIQUITIN TRANSFERASE BRCA1"/>
    <property type="match status" value="1"/>
</dbReference>
<accession>A0AA38FET4</accession>
<keyword evidence="12" id="KW-1185">Reference proteome</keyword>
<feature type="domain" description="PHD-type" evidence="8">
    <location>
        <begin position="466"/>
        <end position="515"/>
    </location>
</feature>
<dbReference type="Gene3D" id="3.40.50.10190">
    <property type="entry name" value="BRCT domain"/>
    <property type="match status" value="1"/>
</dbReference>
<dbReference type="PROSITE" id="PS00518">
    <property type="entry name" value="ZF_RING_1"/>
    <property type="match status" value="1"/>
</dbReference>
<evidence type="ECO:0000259" key="10">
    <source>
        <dbReference type="PROSITE" id="PS50172"/>
    </source>
</evidence>
<dbReference type="PROSITE" id="PS50089">
    <property type="entry name" value="ZF_RING_2"/>
    <property type="match status" value="1"/>
</dbReference>
<dbReference type="GO" id="GO:0005694">
    <property type="term" value="C:chromosome"/>
    <property type="evidence" value="ECO:0007669"/>
    <property type="project" value="UniProtKB-SubCell"/>
</dbReference>
<evidence type="ECO:0000256" key="5">
    <source>
        <dbReference type="ARBA" id="ARBA00022833"/>
    </source>
</evidence>
<dbReference type="SUPFAM" id="SSF52113">
    <property type="entry name" value="BRCT domain"/>
    <property type="match status" value="1"/>
</dbReference>
<dbReference type="Proteomes" id="UP000824469">
    <property type="component" value="Unassembled WGS sequence"/>
</dbReference>
<evidence type="ECO:0000256" key="1">
    <source>
        <dbReference type="ARBA" id="ARBA00004286"/>
    </source>
</evidence>
<dbReference type="InterPro" id="IPR036420">
    <property type="entry name" value="BRCT_dom_sf"/>
</dbReference>
<dbReference type="Pfam" id="PF12738">
    <property type="entry name" value="PTCB-BRCT"/>
    <property type="match status" value="1"/>
</dbReference>
<dbReference type="AlphaFoldDB" id="A0AA38FET4"/>
<gene>
    <name evidence="11" type="ORF">KI387_011636</name>
</gene>
<feature type="domain" description="BRCT" evidence="10">
    <location>
        <begin position="37"/>
        <end position="128"/>
    </location>
</feature>
<dbReference type="SUPFAM" id="SSF57850">
    <property type="entry name" value="RING/U-box"/>
    <property type="match status" value="1"/>
</dbReference>
<dbReference type="SMART" id="SM00184">
    <property type="entry name" value="RING"/>
    <property type="match status" value="1"/>
</dbReference>
<dbReference type="Pfam" id="PF00628">
    <property type="entry name" value="PHD"/>
    <property type="match status" value="1"/>
</dbReference>
<dbReference type="SMART" id="SM00249">
    <property type="entry name" value="PHD"/>
    <property type="match status" value="1"/>
</dbReference>
<protein>
    <recommendedName>
        <fullName evidence="6">RING-type E3 ubiquitin transferase BRCA1</fullName>
    </recommendedName>
</protein>
<dbReference type="InterPro" id="IPR001965">
    <property type="entry name" value="Znf_PHD"/>
</dbReference>
<dbReference type="Gene3D" id="3.30.40.10">
    <property type="entry name" value="Zinc/RING finger domain, C3HC4 (zinc finger)"/>
    <property type="match status" value="2"/>
</dbReference>
<evidence type="ECO:0000313" key="12">
    <source>
        <dbReference type="Proteomes" id="UP000824469"/>
    </source>
</evidence>
<evidence type="ECO:0000256" key="6">
    <source>
        <dbReference type="ARBA" id="ARBA00031556"/>
    </source>
</evidence>
<evidence type="ECO:0000259" key="8">
    <source>
        <dbReference type="PROSITE" id="PS50016"/>
    </source>
</evidence>
<keyword evidence="5" id="KW-0862">Zinc</keyword>
<keyword evidence="2" id="KW-0158">Chromosome</keyword>
<proteinExistence type="predicted"/>
<dbReference type="InterPro" id="IPR001357">
    <property type="entry name" value="BRCT_dom"/>
</dbReference>
<sequence length="515" mass="58395">MLRRYLTLSTECEVHGMIETFDNNAREGSYDSPRVWHSDSYIPGMETVIATTSGYRGREKNKLIELIVATGATYTGSLTKSTTHLVCWEFQGPRYVLAKKLRLTIINHRWLEECLQAGRHLTESPYIMYCGREVGPLSWEPPVLAEVTRHKTRPFSDDQVSVTSNHSESILFRESPLQMQENFSESSIAAKRPSYKTKSNEEGVITQNKRPALRRQDNQVQQKMPLQDVTNKLYSQKAEIEVGECSSSKKNMEKRRRKIRRLVKKSDYGSFLNYLTPFEDDTGEPTDTRHVGEDEEISELKNSAIVPKPGQGSSPPEVGVYLIRCTSAESRKKANEGKPCESTVDRDVDMEEDVQNHLFPRPSDSKSSNDIACSICLTEYSEFRGVLACGHRFCLECINKWAKIMVSYKKKPTCPVCKEIFGVILKNHANFNDQKIYSQTLPEFTDDDILIVGEHVVAANLQLPTNLQCNICGSGDTEELLLKCHRCERRAVHAFCLDPPRPPVSVVPWRCGPCS</sequence>
<dbReference type="PROSITE" id="PS50016">
    <property type="entry name" value="ZF_PHD_2"/>
    <property type="match status" value="1"/>
</dbReference>
<evidence type="ECO:0000256" key="2">
    <source>
        <dbReference type="ARBA" id="ARBA00022454"/>
    </source>
</evidence>
<dbReference type="InterPro" id="IPR013083">
    <property type="entry name" value="Znf_RING/FYVE/PHD"/>
</dbReference>
<dbReference type="GO" id="GO:0008270">
    <property type="term" value="F:zinc ion binding"/>
    <property type="evidence" value="ECO:0007669"/>
    <property type="project" value="UniProtKB-KW"/>
</dbReference>
<name>A0AA38FET4_TAXCH</name>
<evidence type="ECO:0000256" key="4">
    <source>
        <dbReference type="ARBA" id="ARBA00022771"/>
    </source>
</evidence>
<dbReference type="InterPro" id="IPR018957">
    <property type="entry name" value="Znf_C3HC4_RING-type"/>
</dbReference>
<feature type="domain" description="RING-type" evidence="9">
    <location>
        <begin position="373"/>
        <end position="418"/>
    </location>
</feature>
<keyword evidence="3" id="KW-0479">Metal-binding</keyword>
<dbReference type="InterPro" id="IPR019787">
    <property type="entry name" value="Znf_PHD-finger"/>
</dbReference>
<organism evidence="11 12">
    <name type="scientific">Taxus chinensis</name>
    <name type="common">Chinese yew</name>
    <name type="synonym">Taxus wallichiana var. chinensis</name>
    <dbReference type="NCBI Taxonomy" id="29808"/>
    <lineage>
        <taxon>Eukaryota</taxon>
        <taxon>Viridiplantae</taxon>
        <taxon>Streptophyta</taxon>
        <taxon>Embryophyta</taxon>
        <taxon>Tracheophyta</taxon>
        <taxon>Spermatophyta</taxon>
        <taxon>Pinopsida</taxon>
        <taxon>Pinidae</taxon>
        <taxon>Conifers II</taxon>
        <taxon>Cupressales</taxon>
        <taxon>Taxaceae</taxon>
        <taxon>Taxus</taxon>
    </lineage>
</organism>